<feature type="compositionally biased region" description="Low complexity" evidence="1">
    <location>
        <begin position="243"/>
        <end position="267"/>
    </location>
</feature>
<feature type="region of interest" description="Disordered" evidence="1">
    <location>
        <begin position="155"/>
        <end position="221"/>
    </location>
</feature>
<proteinExistence type="predicted"/>
<evidence type="ECO:0000313" key="3">
    <source>
        <dbReference type="Proteomes" id="UP001189429"/>
    </source>
</evidence>
<evidence type="ECO:0000256" key="1">
    <source>
        <dbReference type="SAM" id="MobiDB-lite"/>
    </source>
</evidence>
<keyword evidence="3" id="KW-1185">Reference proteome</keyword>
<feature type="compositionally biased region" description="Gly residues" evidence="1">
    <location>
        <begin position="93"/>
        <end position="105"/>
    </location>
</feature>
<feature type="region of interest" description="Disordered" evidence="1">
    <location>
        <begin position="243"/>
        <end position="268"/>
    </location>
</feature>
<feature type="region of interest" description="Disordered" evidence="1">
    <location>
        <begin position="67"/>
        <end position="129"/>
    </location>
</feature>
<dbReference type="Proteomes" id="UP001189429">
    <property type="component" value="Unassembled WGS sequence"/>
</dbReference>
<comment type="caution">
    <text evidence="2">The sequence shown here is derived from an EMBL/GenBank/DDBJ whole genome shotgun (WGS) entry which is preliminary data.</text>
</comment>
<dbReference type="EMBL" id="CAUYUJ010013980">
    <property type="protein sequence ID" value="CAK0837023.1"/>
    <property type="molecule type" value="Genomic_DNA"/>
</dbReference>
<name>A0ABN9SX45_9DINO</name>
<reference evidence="2" key="1">
    <citation type="submission" date="2023-10" db="EMBL/GenBank/DDBJ databases">
        <authorList>
            <person name="Chen Y."/>
            <person name="Shah S."/>
            <person name="Dougan E. K."/>
            <person name="Thang M."/>
            <person name="Chan C."/>
        </authorList>
    </citation>
    <scope>NUCLEOTIDE SEQUENCE [LARGE SCALE GENOMIC DNA]</scope>
</reference>
<gene>
    <name evidence="2" type="ORF">PCOR1329_LOCUS33335</name>
</gene>
<feature type="compositionally biased region" description="Polar residues" evidence="1">
    <location>
        <begin position="109"/>
        <end position="120"/>
    </location>
</feature>
<protein>
    <submittedName>
        <fullName evidence="2">Uncharacterized protein</fullName>
    </submittedName>
</protein>
<feature type="compositionally biased region" description="Polar residues" evidence="1">
    <location>
        <begin position="155"/>
        <end position="164"/>
    </location>
</feature>
<evidence type="ECO:0000313" key="2">
    <source>
        <dbReference type="EMBL" id="CAK0837023.1"/>
    </source>
</evidence>
<feature type="compositionally biased region" description="Polar residues" evidence="1">
    <location>
        <begin position="199"/>
        <end position="210"/>
    </location>
</feature>
<organism evidence="2 3">
    <name type="scientific">Prorocentrum cordatum</name>
    <dbReference type="NCBI Taxonomy" id="2364126"/>
    <lineage>
        <taxon>Eukaryota</taxon>
        <taxon>Sar</taxon>
        <taxon>Alveolata</taxon>
        <taxon>Dinophyceae</taxon>
        <taxon>Prorocentrales</taxon>
        <taxon>Prorocentraceae</taxon>
        <taxon>Prorocentrum</taxon>
    </lineage>
</organism>
<accession>A0ABN9SX45</accession>
<feature type="compositionally biased region" description="Gly residues" evidence="1">
    <location>
        <begin position="183"/>
        <end position="195"/>
    </location>
</feature>
<sequence>MEHLLDAFACTRTCARAALSQQPLAGQSDKSGAAANRVGVGIAADGALAGCVRLHVTCAKAALQQQPLAGQSDKSGQRPIGLEWGSQPTLQGPEGGDGDGVGAGVGPALSQQPLAGQSDKSGQRPIGLEWGSQPMEHLLDAFACTCTCAKAALSQQPLAGQSDKSGQRPIGLEWGSQPTLQGPEGGDGDGVGEGVGPALSQQPLAGQSDKSGQRPIGLEWGSQPMEHSLDAFTARATLASARRSCARPTSSQPSSAAQVPSSARAAAEQTTSALNASLPRAMIQWILLNRG</sequence>